<dbReference type="OrthoDB" id="9800461at2"/>
<dbReference type="RefSeq" id="WP_096351312.1">
    <property type="nucleotide sequence ID" value="NZ_AP017313.1"/>
</dbReference>
<dbReference type="EMBL" id="AP017313">
    <property type="protein sequence ID" value="BAU53656.1"/>
    <property type="molecule type" value="Genomic_DNA"/>
</dbReference>
<proteinExistence type="predicted"/>
<sequence>MSPVSKKLHIKPHTNWLFYNAPDNYLSVLEPLPEGVIPVFEAEGSFNGIQLFVKNSGELKAGLTIVSPLLKADTVFWVTYPKKSSGISSDLEMMGSWDEPAKYGLRTVAAASIDETWTAIRLKQEGLAKVSEFRNEAVKKNEYSEFIDLEKRNIIMPPDMHQVVSESPAAMAFYESLSFSNRKEYVVWVLSAKQEKTRNERLGKLNGKLLAGKKNPSEK</sequence>
<protein>
    <submittedName>
        <fullName evidence="1">Uncharacterized protein</fullName>
    </submittedName>
</protein>
<dbReference type="KEGG" id="mgot:MgSA37_01825"/>
<evidence type="ECO:0000313" key="2">
    <source>
        <dbReference type="Proteomes" id="UP000218263"/>
    </source>
</evidence>
<gene>
    <name evidence="1" type="ORF">MgSA37_01825</name>
</gene>
<keyword evidence="2" id="KW-1185">Reference proteome</keyword>
<reference evidence="1 2" key="1">
    <citation type="submission" date="2015-12" db="EMBL/GenBank/DDBJ databases">
        <title>Genome sequence of Mucilaginibacter gotjawali.</title>
        <authorList>
            <person name="Lee J.S."/>
            <person name="Lee K.C."/>
            <person name="Kim K.K."/>
            <person name="Lee B.W."/>
        </authorList>
    </citation>
    <scope>NUCLEOTIDE SEQUENCE [LARGE SCALE GENOMIC DNA]</scope>
    <source>
        <strain evidence="1 2">SA3-7</strain>
    </source>
</reference>
<dbReference type="Pfam" id="PF13376">
    <property type="entry name" value="OmdA"/>
    <property type="match status" value="1"/>
</dbReference>
<dbReference type="Proteomes" id="UP000218263">
    <property type="component" value="Chromosome"/>
</dbReference>
<organism evidence="1 2">
    <name type="scientific">Mucilaginibacter gotjawali</name>
    <dbReference type="NCBI Taxonomy" id="1550579"/>
    <lineage>
        <taxon>Bacteria</taxon>
        <taxon>Pseudomonadati</taxon>
        <taxon>Bacteroidota</taxon>
        <taxon>Sphingobacteriia</taxon>
        <taxon>Sphingobacteriales</taxon>
        <taxon>Sphingobacteriaceae</taxon>
        <taxon>Mucilaginibacter</taxon>
    </lineage>
</organism>
<evidence type="ECO:0000313" key="1">
    <source>
        <dbReference type="EMBL" id="BAU53656.1"/>
    </source>
</evidence>
<name>A0A0X8X0Z6_9SPHI</name>
<dbReference type="AlphaFoldDB" id="A0A0X8X0Z6"/>
<accession>A0A0X8X0Z6</accession>